<organism evidence="3 4">
    <name type="scientific">Allacma fusca</name>
    <dbReference type="NCBI Taxonomy" id="39272"/>
    <lineage>
        <taxon>Eukaryota</taxon>
        <taxon>Metazoa</taxon>
        <taxon>Ecdysozoa</taxon>
        <taxon>Arthropoda</taxon>
        <taxon>Hexapoda</taxon>
        <taxon>Collembola</taxon>
        <taxon>Symphypleona</taxon>
        <taxon>Sminthuridae</taxon>
        <taxon>Allacma</taxon>
    </lineage>
</organism>
<dbReference type="InterPro" id="IPR019748">
    <property type="entry name" value="FERM_central"/>
</dbReference>
<evidence type="ECO:0000259" key="2">
    <source>
        <dbReference type="PROSITE" id="PS50057"/>
    </source>
</evidence>
<evidence type="ECO:0000313" key="4">
    <source>
        <dbReference type="Proteomes" id="UP000708208"/>
    </source>
</evidence>
<feature type="domain" description="FERM" evidence="2">
    <location>
        <begin position="101"/>
        <end position="447"/>
    </location>
</feature>
<dbReference type="PROSITE" id="PS50057">
    <property type="entry name" value="FERM_3"/>
    <property type="match status" value="1"/>
</dbReference>
<dbReference type="GO" id="GO:0090090">
    <property type="term" value="P:negative regulation of canonical Wnt signaling pathway"/>
    <property type="evidence" value="ECO:0007669"/>
    <property type="project" value="TreeGrafter"/>
</dbReference>
<accession>A0A8J2PD08</accession>
<reference evidence="3" key="1">
    <citation type="submission" date="2021-06" db="EMBL/GenBank/DDBJ databases">
        <authorList>
            <person name="Hodson N. C."/>
            <person name="Mongue J. A."/>
            <person name="Jaron S. K."/>
        </authorList>
    </citation>
    <scope>NUCLEOTIDE SEQUENCE</scope>
</reference>
<dbReference type="OrthoDB" id="2142533at2759"/>
<dbReference type="InterPro" id="IPR019749">
    <property type="entry name" value="Band_41_domain"/>
</dbReference>
<dbReference type="SMART" id="SM00295">
    <property type="entry name" value="B41"/>
    <property type="match status" value="1"/>
</dbReference>
<keyword evidence="4" id="KW-1185">Reference proteome</keyword>
<gene>
    <name evidence="3" type="ORF">AFUS01_LOCUS27549</name>
</gene>
<dbReference type="GO" id="GO:0005886">
    <property type="term" value="C:plasma membrane"/>
    <property type="evidence" value="ECO:0007669"/>
    <property type="project" value="TreeGrafter"/>
</dbReference>
<dbReference type="InterPro" id="IPR057096">
    <property type="entry name" value="KRIT1_FRMD8_FERM_C"/>
</dbReference>
<dbReference type="GO" id="GO:0030182">
    <property type="term" value="P:neuron differentiation"/>
    <property type="evidence" value="ECO:0007669"/>
    <property type="project" value="UniProtKB-ARBA"/>
</dbReference>
<proteinExistence type="predicted"/>
<dbReference type="InterPro" id="IPR000299">
    <property type="entry name" value="FERM_domain"/>
</dbReference>
<protein>
    <recommendedName>
        <fullName evidence="1">FERM domain-containing protein 8</fullName>
    </recommendedName>
</protein>
<dbReference type="InterPro" id="IPR051594">
    <property type="entry name" value="KRIT1/FRMD8"/>
</dbReference>
<dbReference type="Pfam" id="PF24522">
    <property type="entry name" value="KRIT1_FRMD8_FERM_C"/>
    <property type="match status" value="1"/>
</dbReference>
<evidence type="ECO:0000313" key="3">
    <source>
        <dbReference type="EMBL" id="CAG7816958.1"/>
    </source>
</evidence>
<dbReference type="Proteomes" id="UP000708208">
    <property type="component" value="Unassembled WGS sequence"/>
</dbReference>
<dbReference type="EMBL" id="CAJVCH010383015">
    <property type="protein sequence ID" value="CAG7816958.1"/>
    <property type="molecule type" value="Genomic_DNA"/>
</dbReference>
<name>A0A8J2PD08_9HEXA</name>
<sequence length="516" mass="58461">MFPFVNLAQPDFFFDYMMDERERHRDRGGGTSKGAMMPSPQRLVGASAVNIGAGDPNSPGDGEDGGFQERLIPRKTSVETQTMSDDSYYQRKITPRVPKRCKIAVYLATGTAIIIEPDKGSSASAKDILQAIVESEELALPPYAAEVFSIWMASSFLEVQLKPNQQPLGVRKNWKRLLHNYSTATHLEAESDEPRICLRRSAYFTKRDEMRIKDGKILELFYAEARHNILSGRYPCEVDDYSTLGALQAGIEMGSFNPEIHTLEFFRQNQRQFLPEHVCEATWIPSFLLGRRNNSPSFLVLENFRRIPPTTPSRKLVRKYMELCWSLPYYGSAMFHGQVESPAKGLWSFLDHPDNFVLVAINSHSLHVIDYYRNRILVGARFESFKVELGWPSHPSHETNPNCFPCLFLQFQEPDSRHSKMLQIFSKQAPMMDSLITRFHRARSRSQNQMDSIDELDGGAVESSEIDGDFLMSLKTVTQCGDETSCLSNKLGELSLATFDEDGLCIGQSGSWAFAQ</sequence>
<dbReference type="CDD" id="cd14473">
    <property type="entry name" value="FERM_B-lobe"/>
    <property type="match status" value="1"/>
</dbReference>
<comment type="caution">
    <text evidence="3">The sequence shown here is derived from an EMBL/GenBank/DDBJ whole genome shotgun (WGS) entry which is preliminary data.</text>
</comment>
<dbReference type="GO" id="GO:0009887">
    <property type="term" value="P:animal organ morphogenesis"/>
    <property type="evidence" value="ECO:0007669"/>
    <property type="project" value="UniProtKB-ARBA"/>
</dbReference>
<evidence type="ECO:0000256" key="1">
    <source>
        <dbReference type="ARBA" id="ARBA00039547"/>
    </source>
</evidence>
<dbReference type="Pfam" id="PF00373">
    <property type="entry name" value="FERM_M"/>
    <property type="match status" value="1"/>
</dbReference>
<dbReference type="PANTHER" id="PTHR13283:SF10">
    <property type="entry name" value="FERM DOMAIN-CONTAINING PROTEIN 8"/>
    <property type="match status" value="1"/>
</dbReference>
<dbReference type="PANTHER" id="PTHR13283">
    <property type="entry name" value="KREV INTERACTION TRAPPED 1-RELATED"/>
    <property type="match status" value="1"/>
</dbReference>
<dbReference type="AlphaFoldDB" id="A0A8J2PD08"/>